<gene>
    <name evidence="3" type="ORF">ADU59_18185</name>
</gene>
<sequence>MKSLILAAAIGLSSLTIAGCVSEGGSYDGGYNGRPVYSDRYERPDNRWRDRNDYSGRRNDGRRDWSNNQGRTERRDRNDRRDNVRRCPGDPRCEVPEYNNERPGYYRRDGQAQGY</sequence>
<reference evidence="3 4" key="1">
    <citation type="journal article" date="2016" name="Syst. Appl. Microbiol.">
        <title>Pararhizobium polonicum sp. nov. isolated from tumors on stone fruit rootstocks.</title>
        <authorList>
            <person name="Pulawska J."/>
            <person name="Kuzmanovic N."/>
            <person name="Willems A."/>
            <person name="Pothier J.F."/>
        </authorList>
    </citation>
    <scope>NUCLEOTIDE SEQUENCE [LARGE SCALE GENOMIC DNA]</scope>
    <source>
        <strain evidence="3 4">F5.1</strain>
    </source>
</reference>
<protein>
    <recommendedName>
        <fullName evidence="5">Lipoprotein</fullName>
    </recommendedName>
</protein>
<dbReference type="EMBL" id="LGLV01000011">
    <property type="protein sequence ID" value="OBZ94119.1"/>
    <property type="molecule type" value="Genomic_DNA"/>
</dbReference>
<keyword evidence="2" id="KW-0732">Signal</keyword>
<evidence type="ECO:0000313" key="3">
    <source>
        <dbReference type="EMBL" id="OBZ94119.1"/>
    </source>
</evidence>
<dbReference type="RefSeq" id="WP_139093192.1">
    <property type="nucleotide sequence ID" value="NZ_LGLV01000011.1"/>
</dbReference>
<dbReference type="PROSITE" id="PS51257">
    <property type="entry name" value="PROKAR_LIPOPROTEIN"/>
    <property type="match status" value="1"/>
</dbReference>
<comment type="caution">
    <text evidence="3">The sequence shown here is derived from an EMBL/GenBank/DDBJ whole genome shotgun (WGS) entry which is preliminary data.</text>
</comment>
<feature type="compositionally biased region" description="Basic and acidic residues" evidence="1">
    <location>
        <begin position="104"/>
        <end position="115"/>
    </location>
</feature>
<feature type="signal peptide" evidence="2">
    <location>
        <begin position="1"/>
        <end position="18"/>
    </location>
</feature>
<proteinExistence type="predicted"/>
<evidence type="ECO:0000256" key="1">
    <source>
        <dbReference type="SAM" id="MobiDB-lite"/>
    </source>
</evidence>
<organism evidence="3 4">
    <name type="scientific">Pararhizobium polonicum</name>
    <dbReference type="NCBI Taxonomy" id="1612624"/>
    <lineage>
        <taxon>Bacteria</taxon>
        <taxon>Pseudomonadati</taxon>
        <taxon>Pseudomonadota</taxon>
        <taxon>Alphaproteobacteria</taxon>
        <taxon>Hyphomicrobiales</taxon>
        <taxon>Rhizobiaceae</taxon>
        <taxon>Rhizobium/Agrobacterium group</taxon>
        <taxon>Pararhizobium</taxon>
    </lineage>
</organism>
<name>A0A1C7NYQ1_9HYPH</name>
<feature type="chain" id="PRO_5008890053" description="Lipoprotein" evidence="2">
    <location>
        <begin position="19"/>
        <end position="115"/>
    </location>
</feature>
<keyword evidence="4" id="KW-1185">Reference proteome</keyword>
<feature type="region of interest" description="Disordered" evidence="1">
    <location>
        <begin position="23"/>
        <end position="115"/>
    </location>
</feature>
<dbReference type="OrthoDB" id="8453768at2"/>
<accession>A0A1C7NYQ1</accession>
<dbReference type="AlphaFoldDB" id="A0A1C7NYQ1"/>
<evidence type="ECO:0000313" key="4">
    <source>
        <dbReference type="Proteomes" id="UP000093111"/>
    </source>
</evidence>
<evidence type="ECO:0000256" key="2">
    <source>
        <dbReference type="SAM" id="SignalP"/>
    </source>
</evidence>
<dbReference type="Proteomes" id="UP000093111">
    <property type="component" value="Unassembled WGS sequence"/>
</dbReference>
<evidence type="ECO:0008006" key="5">
    <source>
        <dbReference type="Google" id="ProtNLM"/>
    </source>
</evidence>
<feature type="compositionally biased region" description="Basic and acidic residues" evidence="1">
    <location>
        <begin position="37"/>
        <end position="95"/>
    </location>
</feature>